<dbReference type="EMBL" id="GG662738">
    <property type="protein sequence ID" value="EAR93023.1"/>
    <property type="molecule type" value="Genomic_DNA"/>
</dbReference>
<dbReference type="KEGG" id="tet:TTHERM_00448680"/>
<proteinExistence type="predicted"/>
<accession>Q239E7</accession>
<keyword evidence="2" id="KW-1185">Reference proteome</keyword>
<dbReference type="AlphaFoldDB" id="Q239E7"/>
<dbReference type="HOGENOM" id="CLU_697356_0_0_1"/>
<reference evidence="2" key="1">
    <citation type="journal article" date="2006" name="PLoS Biol.">
        <title>Macronuclear genome sequence of the ciliate Tetrahymena thermophila, a model eukaryote.</title>
        <authorList>
            <person name="Eisen J.A."/>
            <person name="Coyne R.S."/>
            <person name="Wu M."/>
            <person name="Wu D."/>
            <person name="Thiagarajan M."/>
            <person name="Wortman J.R."/>
            <person name="Badger J.H."/>
            <person name="Ren Q."/>
            <person name="Amedeo P."/>
            <person name="Jones K.M."/>
            <person name="Tallon L.J."/>
            <person name="Delcher A.L."/>
            <person name="Salzberg S.L."/>
            <person name="Silva J.C."/>
            <person name="Haas B.J."/>
            <person name="Majoros W.H."/>
            <person name="Farzad M."/>
            <person name="Carlton J.M."/>
            <person name="Smith R.K. Jr."/>
            <person name="Garg J."/>
            <person name="Pearlman R.E."/>
            <person name="Karrer K.M."/>
            <person name="Sun L."/>
            <person name="Manning G."/>
            <person name="Elde N.C."/>
            <person name="Turkewitz A.P."/>
            <person name="Asai D.J."/>
            <person name="Wilkes D.E."/>
            <person name="Wang Y."/>
            <person name="Cai H."/>
            <person name="Collins K."/>
            <person name="Stewart B.A."/>
            <person name="Lee S.R."/>
            <person name="Wilamowska K."/>
            <person name="Weinberg Z."/>
            <person name="Ruzzo W.L."/>
            <person name="Wloga D."/>
            <person name="Gaertig J."/>
            <person name="Frankel J."/>
            <person name="Tsao C.-C."/>
            <person name="Gorovsky M.A."/>
            <person name="Keeling P.J."/>
            <person name="Waller R.F."/>
            <person name="Patron N.J."/>
            <person name="Cherry J.M."/>
            <person name="Stover N.A."/>
            <person name="Krieger C.J."/>
            <person name="del Toro C."/>
            <person name="Ryder H.F."/>
            <person name="Williamson S.C."/>
            <person name="Barbeau R.A."/>
            <person name="Hamilton E.P."/>
            <person name="Orias E."/>
        </authorList>
    </citation>
    <scope>NUCLEOTIDE SEQUENCE [LARGE SCALE GENOMIC DNA]</scope>
    <source>
        <strain evidence="2">SB210</strain>
    </source>
</reference>
<dbReference type="Proteomes" id="UP000009168">
    <property type="component" value="Unassembled WGS sequence"/>
</dbReference>
<dbReference type="eggNOG" id="ENOG502T2IR">
    <property type="taxonomic scope" value="Eukaryota"/>
</dbReference>
<dbReference type="OrthoDB" id="322024at2759"/>
<organism evidence="1 2">
    <name type="scientific">Tetrahymena thermophila (strain SB210)</name>
    <dbReference type="NCBI Taxonomy" id="312017"/>
    <lineage>
        <taxon>Eukaryota</taxon>
        <taxon>Sar</taxon>
        <taxon>Alveolata</taxon>
        <taxon>Ciliophora</taxon>
        <taxon>Intramacronucleata</taxon>
        <taxon>Oligohymenophorea</taxon>
        <taxon>Hymenostomatida</taxon>
        <taxon>Tetrahymenina</taxon>
        <taxon>Tetrahymenidae</taxon>
        <taxon>Tetrahymena</taxon>
    </lineage>
</organism>
<evidence type="ECO:0008006" key="3">
    <source>
        <dbReference type="Google" id="ProtNLM"/>
    </source>
</evidence>
<dbReference type="GeneID" id="7824543"/>
<evidence type="ECO:0000313" key="2">
    <source>
        <dbReference type="Proteomes" id="UP000009168"/>
    </source>
</evidence>
<protein>
    <recommendedName>
        <fullName evidence="3">Adhesin domain-containing protein</fullName>
    </recommendedName>
</protein>
<name>Q239E7_TETTS</name>
<dbReference type="InParanoid" id="Q239E7"/>
<dbReference type="RefSeq" id="XP_001013268.1">
    <property type="nucleotide sequence ID" value="XM_001013268.1"/>
</dbReference>
<dbReference type="OMA" id="YEFNESY"/>
<evidence type="ECO:0000313" key="1">
    <source>
        <dbReference type="EMBL" id="EAR93023.1"/>
    </source>
</evidence>
<gene>
    <name evidence="1" type="ORF">TTHERM_00448680</name>
</gene>
<sequence length="396" mass="44982">MQINNKLRSFLKGLQGLQYKQKCSFSNGNLWTSAENPLPESERGNYSPYFDFKYGFGQGGKLIMRLNKSNYNLILHTLWEDYSEVNVFRQNSQTNLGPPAYLIQEKSDGGREAFFSDETYDANKIENELFKVYARIPEYYSYDIEVNGPIIHENTQAVSSKIYGDVRAITPFSFKAKKVKTEICEIKASDIHVDTYLESFRAQVNSDKDIRMKKCAISGYATINLKQKGDISISSLYTNPERRPQNIFCEENPFNFIQLKNKITNMVESTPHITINSNKGNILLGASHGTAKITAQEGNIQIDTLSNQQAVIKTHKGQVKAHIYSIVKDSYIEGDSIELTVEQSFKQNLYLINAGEYFGEQKSDQPTLFVKGQISPDTIKVSTSFKSKMPSFMLEK</sequence>